<name>A6TV95_ALKMQ</name>
<sequence>MDKKLTDEEILKKIYNRHSAFFSDYLDDSKPANNEIYVSIDIEELAKELSVDSQLIFRRLYYHIDKILDYTHTDGSRVHLYTPIAGENKNVIHLPLLGAIVETADEIRRRKTYSVVFSAAKVIILLAGLSVIIYFL</sequence>
<dbReference type="Proteomes" id="UP000001572">
    <property type="component" value="Chromosome"/>
</dbReference>
<dbReference type="OrthoDB" id="7619188at2"/>
<dbReference type="RefSeq" id="WP_012065064.1">
    <property type="nucleotide sequence ID" value="NC_009633.1"/>
</dbReference>
<reference evidence="3" key="1">
    <citation type="journal article" date="2016" name="Genome Announc.">
        <title>Complete genome sequence of Alkaliphilus metalliredigens strain QYMF, an alkaliphilic and metal-reducing bacterium isolated from borax-contaminated leachate ponds.</title>
        <authorList>
            <person name="Hwang C."/>
            <person name="Copeland A."/>
            <person name="Lucas S."/>
            <person name="Lapidus A."/>
            <person name="Barry K."/>
            <person name="Detter J.C."/>
            <person name="Glavina Del Rio T."/>
            <person name="Hammon N."/>
            <person name="Israni S."/>
            <person name="Dalin E."/>
            <person name="Tice H."/>
            <person name="Pitluck S."/>
            <person name="Chertkov O."/>
            <person name="Brettin T."/>
            <person name="Bruce D."/>
            <person name="Han C."/>
            <person name="Schmutz J."/>
            <person name="Larimer F."/>
            <person name="Land M.L."/>
            <person name="Hauser L."/>
            <person name="Kyrpides N."/>
            <person name="Mikhailova N."/>
            <person name="Ye Q."/>
            <person name="Zhou J."/>
            <person name="Richardson P."/>
            <person name="Fields M.W."/>
        </authorList>
    </citation>
    <scope>NUCLEOTIDE SEQUENCE [LARGE SCALE GENOMIC DNA]</scope>
    <source>
        <strain evidence="3">QYMF</strain>
    </source>
</reference>
<dbReference type="HOGENOM" id="CLU_138534_0_0_9"/>
<evidence type="ECO:0000313" key="3">
    <source>
        <dbReference type="Proteomes" id="UP000001572"/>
    </source>
</evidence>
<dbReference type="EMBL" id="CP000724">
    <property type="protein sequence ID" value="ABR50113.1"/>
    <property type="molecule type" value="Genomic_DNA"/>
</dbReference>
<gene>
    <name evidence="2" type="ordered locus">Amet_4031</name>
</gene>
<protein>
    <submittedName>
        <fullName evidence="2">Uncharacterized protein</fullName>
    </submittedName>
</protein>
<keyword evidence="3" id="KW-1185">Reference proteome</keyword>
<dbReference type="AlphaFoldDB" id="A6TV95"/>
<keyword evidence="1" id="KW-0812">Transmembrane</keyword>
<evidence type="ECO:0000313" key="2">
    <source>
        <dbReference type="EMBL" id="ABR50113.1"/>
    </source>
</evidence>
<dbReference type="KEGG" id="amt:Amet_4031"/>
<evidence type="ECO:0000256" key="1">
    <source>
        <dbReference type="SAM" id="Phobius"/>
    </source>
</evidence>
<accession>A6TV95</accession>
<feature type="transmembrane region" description="Helical" evidence="1">
    <location>
        <begin position="115"/>
        <end position="135"/>
    </location>
</feature>
<keyword evidence="1" id="KW-1133">Transmembrane helix</keyword>
<organism evidence="2 3">
    <name type="scientific">Alkaliphilus metalliredigens (strain QYMF)</name>
    <dbReference type="NCBI Taxonomy" id="293826"/>
    <lineage>
        <taxon>Bacteria</taxon>
        <taxon>Bacillati</taxon>
        <taxon>Bacillota</taxon>
        <taxon>Clostridia</taxon>
        <taxon>Peptostreptococcales</taxon>
        <taxon>Natronincolaceae</taxon>
        <taxon>Alkaliphilus</taxon>
    </lineage>
</organism>
<dbReference type="STRING" id="293826.Amet_4031"/>
<keyword evidence="1" id="KW-0472">Membrane</keyword>
<proteinExistence type="predicted"/>